<dbReference type="Gramene" id="KMS65150">
    <property type="protein sequence ID" value="KMS65150"/>
    <property type="gene ID" value="BVRB_038920"/>
</dbReference>
<protein>
    <submittedName>
        <fullName evidence="4">Uncharacterized protein</fullName>
    </submittedName>
</protein>
<dbReference type="InterPro" id="IPR015943">
    <property type="entry name" value="WD40/YVTN_repeat-like_dom_sf"/>
</dbReference>
<evidence type="ECO:0000256" key="1">
    <source>
        <dbReference type="ARBA" id="ARBA00022574"/>
    </source>
</evidence>
<accession>A0A0J8BHF4</accession>
<keyword evidence="1 3" id="KW-0853">WD repeat</keyword>
<dbReference type="Gene3D" id="2.130.10.10">
    <property type="entry name" value="YVTN repeat-like/Quinoprotein amine dehydrogenase"/>
    <property type="match status" value="1"/>
</dbReference>
<feature type="non-terminal residue" evidence="4">
    <location>
        <position position="1"/>
    </location>
</feature>
<dbReference type="PROSITE" id="PS50294">
    <property type="entry name" value="WD_REPEATS_REGION"/>
    <property type="match status" value="1"/>
</dbReference>
<evidence type="ECO:0000256" key="3">
    <source>
        <dbReference type="PROSITE-ProRule" id="PRU00221"/>
    </source>
</evidence>
<dbReference type="Proteomes" id="UP000035740">
    <property type="component" value="Unassembled WGS sequence"/>
</dbReference>
<evidence type="ECO:0000313" key="5">
    <source>
        <dbReference type="Proteomes" id="UP000035740"/>
    </source>
</evidence>
<dbReference type="InterPro" id="IPR001680">
    <property type="entry name" value="WD40_rpt"/>
</dbReference>
<dbReference type="InterPro" id="IPR036322">
    <property type="entry name" value="WD40_repeat_dom_sf"/>
</dbReference>
<reference evidence="4 5" key="1">
    <citation type="journal article" date="2014" name="Nature">
        <title>The genome of the recently domesticated crop plant sugar beet (Beta vulgaris).</title>
        <authorList>
            <person name="Dohm J.C."/>
            <person name="Minoche A.E."/>
            <person name="Holtgrawe D."/>
            <person name="Capella-Gutierrez S."/>
            <person name="Zakrzewski F."/>
            <person name="Tafer H."/>
            <person name="Rupp O."/>
            <person name="Sorensen T.R."/>
            <person name="Stracke R."/>
            <person name="Reinhardt R."/>
            <person name="Goesmann A."/>
            <person name="Kraft T."/>
            <person name="Schulz B."/>
            <person name="Stadler P.F."/>
            <person name="Schmidt T."/>
            <person name="Gabaldon T."/>
            <person name="Lehrach H."/>
            <person name="Weisshaar B."/>
            <person name="Himmelbauer H."/>
        </authorList>
    </citation>
    <scope>NUCLEOTIDE SEQUENCE [LARGE SCALE GENOMIC DNA]</scope>
    <source>
        <tissue evidence="4">Taproot</tissue>
    </source>
</reference>
<gene>
    <name evidence="4" type="ORF">BVRB_038920</name>
</gene>
<dbReference type="AlphaFoldDB" id="A0A0J8BHF4"/>
<organism evidence="4 5">
    <name type="scientific">Beta vulgaris subsp. vulgaris</name>
    <name type="common">Beet</name>
    <dbReference type="NCBI Taxonomy" id="3555"/>
    <lineage>
        <taxon>Eukaryota</taxon>
        <taxon>Viridiplantae</taxon>
        <taxon>Streptophyta</taxon>
        <taxon>Embryophyta</taxon>
        <taxon>Tracheophyta</taxon>
        <taxon>Spermatophyta</taxon>
        <taxon>Magnoliopsida</taxon>
        <taxon>eudicotyledons</taxon>
        <taxon>Gunneridae</taxon>
        <taxon>Pentapetalae</taxon>
        <taxon>Caryophyllales</taxon>
        <taxon>Chenopodiaceae</taxon>
        <taxon>Betoideae</taxon>
        <taxon>Beta</taxon>
    </lineage>
</organism>
<dbReference type="OrthoDB" id="538223at2759"/>
<proteinExistence type="predicted"/>
<feature type="repeat" description="WD" evidence="3">
    <location>
        <begin position="112"/>
        <end position="154"/>
    </location>
</feature>
<dbReference type="PROSITE" id="PS50082">
    <property type="entry name" value="WD_REPEATS_2"/>
    <property type="match status" value="1"/>
</dbReference>
<sequence>IVYDIKESKQVKKIDIGPTKNWSVSLVDQLLATGGHEGLVHLYNYHSGDNVSSAIKVSNPFVPSVQFNASGDRLAVGGSKGEGKLFCRLLLAIYIILAGLFDPATGRLVENLESHSKGIRCIEFAASDNNVLLTGSEDNSIGIFDVRTGHHIASVSDHNNWVMGLTSHRTPS</sequence>
<dbReference type="GO" id="GO:0016593">
    <property type="term" value="C:Cdc73/Paf1 complex"/>
    <property type="evidence" value="ECO:0007669"/>
    <property type="project" value="TreeGrafter"/>
</dbReference>
<dbReference type="InterPro" id="IPR051510">
    <property type="entry name" value="SKI8"/>
</dbReference>
<keyword evidence="5" id="KW-1185">Reference proteome</keyword>
<dbReference type="PANTHER" id="PTHR44090">
    <property type="entry name" value="WD REPEAT-CONTAINING PROTEIN 61"/>
    <property type="match status" value="1"/>
</dbReference>
<evidence type="ECO:0000256" key="2">
    <source>
        <dbReference type="ARBA" id="ARBA00022737"/>
    </source>
</evidence>
<dbReference type="PANTHER" id="PTHR44090:SF1">
    <property type="entry name" value="SUPERKILLER COMPLEX PROTEIN 8"/>
    <property type="match status" value="1"/>
</dbReference>
<dbReference type="Pfam" id="PF00400">
    <property type="entry name" value="WD40"/>
    <property type="match status" value="1"/>
</dbReference>
<dbReference type="EMBL" id="KQ113855">
    <property type="protein sequence ID" value="KMS65150.1"/>
    <property type="molecule type" value="Genomic_DNA"/>
</dbReference>
<evidence type="ECO:0000313" key="4">
    <source>
        <dbReference type="EMBL" id="KMS65150.1"/>
    </source>
</evidence>
<keyword evidence="2" id="KW-0677">Repeat</keyword>
<dbReference type="SUPFAM" id="SSF50978">
    <property type="entry name" value="WD40 repeat-like"/>
    <property type="match status" value="1"/>
</dbReference>
<name>A0A0J8BHF4_BETVV</name>
<dbReference type="SMART" id="SM00320">
    <property type="entry name" value="WD40"/>
    <property type="match status" value="3"/>
</dbReference>
<feature type="non-terminal residue" evidence="4">
    <location>
        <position position="172"/>
    </location>
</feature>